<evidence type="ECO:0000256" key="2">
    <source>
        <dbReference type="ARBA" id="ARBA00022475"/>
    </source>
</evidence>
<evidence type="ECO:0000256" key="1">
    <source>
        <dbReference type="ARBA" id="ARBA00004651"/>
    </source>
</evidence>
<evidence type="ECO:0000256" key="6">
    <source>
        <dbReference type="ARBA" id="ARBA00023136"/>
    </source>
</evidence>
<evidence type="ECO:0000256" key="5">
    <source>
        <dbReference type="ARBA" id="ARBA00022989"/>
    </source>
</evidence>
<keyword evidence="4" id="KW-1278">Translocase</keyword>
<keyword evidence="7" id="KW-0739">Sodium transport</keyword>
<dbReference type="Pfam" id="PF03977">
    <property type="entry name" value="OAD_beta"/>
    <property type="match status" value="1"/>
</dbReference>
<feature type="transmembrane region" description="Helical" evidence="8">
    <location>
        <begin position="211"/>
        <end position="237"/>
    </location>
</feature>
<keyword evidence="7" id="KW-0406">Ion transport</keyword>
<dbReference type="EMBL" id="CP016379">
    <property type="protein sequence ID" value="AZR72808.1"/>
    <property type="molecule type" value="Genomic_DNA"/>
</dbReference>
<evidence type="ECO:0000313" key="10">
    <source>
        <dbReference type="Proteomes" id="UP000267250"/>
    </source>
</evidence>
<dbReference type="PANTHER" id="PTHR35806">
    <property type="entry name" value="OXALOACETATE DECARBOXYLASE BETA CHAIN 2"/>
    <property type="match status" value="1"/>
</dbReference>
<protein>
    <submittedName>
        <fullName evidence="9">Glutaconyl-CoA decarboxylase subunit beta</fullName>
    </submittedName>
</protein>
<feature type="transmembrane region" description="Helical" evidence="8">
    <location>
        <begin position="111"/>
        <end position="132"/>
    </location>
</feature>
<dbReference type="GO" id="GO:0005886">
    <property type="term" value="C:plasma membrane"/>
    <property type="evidence" value="ECO:0007669"/>
    <property type="project" value="UniProtKB-SubCell"/>
</dbReference>
<evidence type="ECO:0000256" key="3">
    <source>
        <dbReference type="ARBA" id="ARBA00022692"/>
    </source>
</evidence>
<keyword evidence="7" id="KW-0915">Sodium</keyword>
<dbReference type="RefSeq" id="WP_127016143.1">
    <property type="nucleotide sequence ID" value="NZ_CP016379.1"/>
</dbReference>
<feature type="transmembrane region" description="Helical" evidence="8">
    <location>
        <begin position="258"/>
        <end position="279"/>
    </location>
</feature>
<dbReference type="OrthoDB" id="9783838at2"/>
<dbReference type="PANTHER" id="PTHR35806:SF1">
    <property type="entry name" value="OXALOACETATE DECARBOXYLASE BETA CHAIN 2"/>
    <property type="match status" value="1"/>
</dbReference>
<proteinExistence type="predicted"/>
<feature type="transmembrane region" description="Helical" evidence="8">
    <location>
        <begin position="355"/>
        <end position="375"/>
    </location>
</feature>
<accession>A0A3S9SX17</accession>
<dbReference type="GO" id="GO:0006814">
    <property type="term" value="P:sodium ion transport"/>
    <property type="evidence" value="ECO:0007669"/>
    <property type="project" value="UniProtKB-UniRule"/>
</dbReference>
<feature type="transmembrane region" description="Helical" evidence="8">
    <location>
        <begin position="17"/>
        <end position="36"/>
    </location>
</feature>
<keyword evidence="2 7" id="KW-1003">Cell membrane</keyword>
<dbReference type="KEGG" id="aft:BBF96_05015"/>
<dbReference type="PIRSF" id="PIRSF015658">
    <property type="entry name" value="MmdB_OadB"/>
    <property type="match status" value="1"/>
</dbReference>
<evidence type="ECO:0000313" key="9">
    <source>
        <dbReference type="EMBL" id="AZR72808.1"/>
    </source>
</evidence>
<feature type="transmembrane region" description="Helical" evidence="8">
    <location>
        <begin position="84"/>
        <end position="104"/>
    </location>
</feature>
<organism evidence="9 10">
    <name type="scientific">Anoxybacter fermentans</name>
    <dbReference type="NCBI Taxonomy" id="1323375"/>
    <lineage>
        <taxon>Bacteria</taxon>
        <taxon>Bacillati</taxon>
        <taxon>Bacillota</taxon>
        <taxon>Clostridia</taxon>
        <taxon>Halanaerobiales</taxon>
        <taxon>Anoxybacter</taxon>
    </lineage>
</organism>
<dbReference type="NCBIfam" id="TIGR01109">
    <property type="entry name" value="Na_pump_decarbB"/>
    <property type="match status" value="1"/>
</dbReference>
<keyword evidence="7" id="KW-0813">Transport</keyword>
<name>A0A3S9SX17_9FIRM</name>
<feature type="transmembrane region" description="Helical" evidence="8">
    <location>
        <begin position="43"/>
        <end position="64"/>
    </location>
</feature>
<keyword evidence="3 8" id="KW-0812">Transmembrane</keyword>
<keyword evidence="10" id="KW-1185">Reference proteome</keyword>
<keyword evidence="6 7" id="KW-0472">Membrane</keyword>
<comment type="subcellular location">
    <subcellularLocation>
        <location evidence="1">Cell membrane</location>
        <topology evidence="1">Multi-pass membrane protein</topology>
    </subcellularLocation>
</comment>
<dbReference type="InterPro" id="IPR005661">
    <property type="entry name" value="OadB_MmdB"/>
</dbReference>
<reference evidence="9 10" key="1">
    <citation type="submission" date="2016-07" db="EMBL/GenBank/DDBJ databases">
        <title>Genome and transcriptome analysis of iron-reducing fermentative bacteria Anoxybacter fermentans.</title>
        <authorList>
            <person name="Zeng X."/>
            <person name="Shao Z."/>
        </authorList>
    </citation>
    <scope>NUCLEOTIDE SEQUENCE [LARGE SCALE GENOMIC DNA]</scope>
    <source>
        <strain evidence="9 10">DY22613</strain>
    </source>
</reference>
<dbReference type="Proteomes" id="UP000267250">
    <property type="component" value="Chromosome"/>
</dbReference>
<evidence type="ECO:0000256" key="7">
    <source>
        <dbReference type="PIRNR" id="PIRNR015658"/>
    </source>
</evidence>
<dbReference type="AlphaFoldDB" id="A0A3S9SX17"/>
<sequence>MLQRMITFIQSTGYVNLSWRQLIMFVIAGFLIYLAIKKKYEPLLLLPISFGMLLTNLPLGGLMAPPQNGQIGGLLYYLYQGVKLGIYPPLIFLGVGACTDFGPLIAQPSTLLLGAAAQFGIFGTVMGALAMGFNPKQAGAIGIIGGADGPTAIFTASKLAPELLGPIAVAAYSYMALVPLIQPPIMKALTTKEEREIVMEQLRPVTKLEKILFPIVVTLLCGLLVPSAIPLLGCLMFGNLLRESGVVDRLVKTAQHGLMNTIIIFLGLTVGATAKAEAFLRLDTIGIILLGLVAFSIGTATGVLLGKLMCKLTGGKINPLIGSAGVSAVPMAARVSQVVGLEANPRNHLLMHAMGPNFAGVLGSAIAAGVLLSVLS</sequence>
<feature type="transmembrane region" description="Helical" evidence="8">
    <location>
        <begin position="285"/>
        <end position="305"/>
    </location>
</feature>
<feature type="transmembrane region" description="Helical" evidence="8">
    <location>
        <begin position="163"/>
        <end position="181"/>
    </location>
</feature>
<gene>
    <name evidence="9" type="ORF">BBF96_05015</name>
</gene>
<evidence type="ECO:0000256" key="4">
    <source>
        <dbReference type="ARBA" id="ARBA00022967"/>
    </source>
</evidence>
<keyword evidence="5 8" id="KW-1133">Transmembrane helix</keyword>
<dbReference type="GO" id="GO:0016829">
    <property type="term" value="F:lyase activity"/>
    <property type="evidence" value="ECO:0007669"/>
    <property type="project" value="InterPro"/>
</dbReference>
<evidence type="ECO:0000256" key="8">
    <source>
        <dbReference type="SAM" id="Phobius"/>
    </source>
</evidence>